<dbReference type="PRINTS" id="PR00702">
    <property type="entry name" value="ACRIFLAVINRP"/>
</dbReference>
<comment type="similarity">
    <text evidence="2">Belongs to the resistance-nodulation-cell division (RND) (TC 2.A.6) family. MmpL subfamily.</text>
</comment>
<sequence>MLKEKKLAMAMMLLYCILLPFMAYFSWKFLNNTGLTFSAPKKTIVYDAMQTAELYFPYQLPLDPLYMLLTSRNKSKSILEDPHFEPFCEYLADQVKNKSSPFFGVVEGVDGFCTIPNYSSLRYHFIGGDHNESSLITIILSSSVDSRNVLPTIVFVVDTWCDLNDAQFTREYTDKRLISRDATGGILGDLFRVDVISIPMAFMVLVYCVGSVRLLLIPLFTLPCTVSIAFGIMYPISLWMEVSSFAPEMTLGVVAALSIDYSLFILTRFREQVTIQELLLGRNPKAELEVVKNTATMSADIICVSGLAVSLAVGILALLPVLFLSTIGLTMSISVLCAVFVSLTVQPALLLIFYDFFGHPPTWTEVWHKLLACCGCGSSLSSDSSRTDIDEDVSTAMPQDPLLVDSEMSRSELELLEYGRQMSSYWFKIGRTSFRHPWIAAATVLVLGAPFFYFALQLRMDFNVFTQIPRESPHGDVLRRIQNDIGKGSSIPFYILFSVRGTYDISFWKTNEMTNTIKSVIEDIVATTGQPYSSIISPNMIMKNEGDAVYWLNSWESFLLYYTNNEYKYLFKRTVSFPGNKAAFIFVTPPVNPFGASANRYLNQIYDVLKKHASANVYFDYGILGASSDSWAIMNKSLDFFPFQIVFALGGIFIIIMVMFRSLFLPIRLIATVIYTIGVSYGVGVVVFQYNWLHPVWKALDGVGEFCFLIPLFAFLFLSALSLDYDVFLTTRIIEFKKKGYSDEAAVAKAVWKTGPIISFAGIIMFLTIGSMVFSSVMMLSQFAVVCATAVLLDTFVVRPLFVPALMGFGFGRSLWWPRQFPELKRDVHDMRINTTDTPEGIFIEEEVDREAAFRVENVRDEKVFKPEKPNQHPSALAPGNDLKKH</sequence>
<dbReference type="InterPro" id="IPR001036">
    <property type="entry name" value="Acrflvin-R"/>
</dbReference>
<comment type="subcellular location">
    <subcellularLocation>
        <location evidence="1">Cell membrane</location>
        <topology evidence="1">Multi-pass membrane protein</topology>
    </subcellularLocation>
</comment>
<dbReference type="VEuPathDB" id="TriTrypDB:BCY84_11286"/>
<feature type="transmembrane region" description="Helical" evidence="8">
    <location>
        <begin position="708"/>
        <end position="729"/>
    </location>
</feature>
<dbReference type="VEuPathDB" id="TriTrypDB:TcBrA4_0013150"/>
<feature type="transmembrane region" description="Helical" evidence="8">
    <location>
        <begin position="190"/>
        <end position="209"/>
    </location>
</feature>
<evidence type="ECO:0000313" key="10">
    <source>
        <dbReference type="EMBL" id="PWU97720.1"/>
    </source>
</evidence>
<evidence type="ECO:0000256" key="3">
    <source>
        <dbReference type="ARBA" id="ARBA00022475"/>
    </source>
</evidence>
<accession>A0A2V2VN23</accession>
<dbReference type="VEuPathDB" id="TriTrypDB:TCDM_03465"/>
<dbReference type="Gene3D" id="1.20.1640.10">
    <property type="entry name" value="Multidrug efflux transporter AcrB transmembrane domain"/>
    <property type="match status" value="2"/>
</dbReference>
<dbReference type="InterPro" id="IPR004869">
    <property type="entry name" value="MMPL_dom"/>
</dbReference>
<keyword evidence="3" id="KW-1003">Cell membrane</keyword>
<dbReference type="PANTHER" id="PTHR33406:SF6">
    <property type="entry name" value="MEMBRANE PROTEIN YDGH-RELATED"/>
    <property type="match status" value="1"/>
</dbReference>
<evidence type="ECO:0000256" key="5">
    <source>
        <dbReference type="ARBA" id="ARBA00022989"/>
    </source>
</evidence>
<dbReference type="VEuPathDB" id="TriTrypDB:TcCL_NonESM01903"/>
<keyword evidence="5 8" id="KW-1133">Transmembrane helix</keyword>
<evidence type="ECO:0000256" key="8">
    <source>
        <dbReference type="SAM" id="Phobius"/>
    </source>
</evidence>
<dbReference type="EMBL" id="PRFA01000014">
    <property type="protein sequence ID" value="PWU97720.1"/>
    <property type="molecule type" value="Genomic_DNA"/>
</dbReference>
<dbReference type="InterPro" id="IPR050545">
    <property type="entry name" value="Mycobact_MmpL"/>
</dbReference>
<feature type="transmembrane region" description="Helical" evidence="8">
    <location>
        <begin position="249"/>
        <end position="266"/>
    </location>
</feature>
<evidence type="ECO:0000256" key="4">
    <source>
        <dbReference type="ARBA" id="ARBA00022692"/>
    </source>
</evidence>
<dbReference type="VEuPathDB" id="TriTrypDB:TcCLB.509791.80"/>
<evidence type="ECO:0000256" key="6">
    <source>
        <dbReference type="ARBA" id="ARBA00023136"/>
    </source>
</evidence>
<comment type="caution">
    <text evidence="10">The sequence shown here is derived from an EMBL/GenBank/DDBJ whole genome shotgun (WGS) entry which is preliminary data.</text>
</comment>
<dbReference type="PANTHER" id="PTHR33406">
    <property type="entry name" value="MEMBRANE PROTEIN MJ1562-RELATED"/>
    <property type="match status" value="1"/>
</dbReference>
<dbReference type="Pfam" id="PF03176">
    <property type="entry name" value="MMPL"/>
    <property type="match status" value="2"/>
</dbReference>
<evidence type="ECO:0000256" key="2">
    <source>
        <dbReference type="ARBA" id="ARBA00010157"/>
    </source>
</evidence>
<name>A0A2V2VN23_TRYCR</name>
<dbReference type="InterPro" id="IPR000731">
    <property type="entry name" value="SSD"/>
</dbReference>
<dbReference type="GO" id="GO:0005886">
    <property type="term" value="C:plasma membrane"/>
    <property type="evidence" value="ECO:0007669"/>
    <property type="project" value="UniProtKB-SubCell"/>
</dbReference>
<dbReference type="VEuPathDB" id="TriTrypDB:Tc_MARK_3464"/>
<dbReference type="Proteomes" id="UP000246121">
    <property type="component" value="Unassembled WGS sequence"/>
</dbReference>
<feature type="transmembrane region" description="Helical" evidence="8">
    <location>
        <begin position="757"/>
        <end position="777"/>
    </location>
</feature>
<feature type="transmembrane region" description="Helical" evidence="8">
    <location>
        <begin position="667"/>
        <end position="688"/>
    </location>
</feature>
<feature type="transmembrane region" description="Helical" evidence="8">
    <location>
        <begin position="438"/>
        <end position="456"/>
    </location>
</feature>
<feature type="transmembrane region" description="Helical" evidence="8">
    <location>
        <begin position="329"/>
        <end position="354"/>
    </location>
</feature>
<feature type="domain" description="SSD" evidence="9">
    <location>
        <begin position="670"/>
        <end position="808"/>
    </location>
</feature>
<dbReference type="VEuPathDB" id="TriTrypDB:TCDM_03466"/>
<feature type="region of interest" description="Disordered" evidence="7">
    <location>
        <begin position="865"/>
        <end position="886"/>
    </location>
</feature>
<feature type="transmembrane region" description="Helical" evidence="8">
    <location>
        <begin position="7"/>
        <end position="27"/>
    </location>
</feature>
<evidence type="ECO:0000256" key="1">
    <source>
        <dbReference type="ARBA" id="ARBA00004651"/>
    </source>
</evidence>
<dbReference type="AlphaFoldDB" id="A0A2V2VN23"/>
<dbReference type="SUPFAM" id="SSF82866">
    <property type="entry name" value="Multidrug efflux transporter AcrB transmembrane domain"/>
    <property type="match status" value="2"/>
</dbReference>
<dbReference type="GO" id="GO:0022857">
    <property type="term" value="F:transmembrane transporter activity"/>
    <property type="evidence" value="ECO:0007669"/>
    <property type="project" value="InterPro"/>
</dbReference>
<evidence type="ECO:0000313" key="11">
    <source>
        <dbReference type="Proteomes" id="UP000246121"/>
    </source>
</evidence>
<dbReference type="VEuPathDB" id="TriTrypDB:C4B63_14g58"/>
<feature type="transmembrane region" description="Helical" evidence="8">
    <location>
        <begin position="783"/>
        <end position="811"/>
    </location>
</feature>
<feature type="transmembrane region" description="Helical" evidence="8">
    <location>
        <begin position="301"/>
        <end position="323"/>
    </location>
</feature>
<protein>
    <recommendedName>
        <fullName evidence="9">SSD domain-containing protein</fullName>
    </recommendedName>
</protein>
<dbReference type="VEuPathDB" id="TriTrypDB:TCSYLVIO_004672"/>
<dbReference type="VEuPathDB" id="TriTrypDB:TcCLB.508723.10"/>
<dbReference type="VEuPathDB" id="TriTrypDB:ECC02_000498"/>
<dbReference type="PROSITE" id="PS50156">
    <property type="entry name" value="SSD"/>
    <property type="match status" value="1"/>
</dbReference>
<keyword evidence="4 8" id="KW-0812">Transmembrane</keyword>
<organism evidence="10 11">
    <name type="scientific">Trypanosoma cruzi</name>
    <dbReference type="NCBI Taxonomy" id="5693"/>
    <lineage>
        <taxon>Eukaryota</taxon>
        <taxon>Discoba</taxon>
        <taxon>Euglenozoa</taxon>
        <taxon>Kinetoplastea</taxon>
        <taxon>Metakinetoplastina</taxon>
        <taxon>Trypanosomatida</taxon>
        <taxon>Trypanosomatidae</taxon>
        <taxon>Trypanosoma</taxon>
        <taxon>Schizotrypanum</taxon>
    </lineage>
</organism>
<dbReference type="VEuPathDB" id="TriTrypDB:TcG_06545"/>
<reference evidence="10 11" key="1">
    <citation type="journal article" date="2018" name="Microb. Genom.">
        <title>Expanding an expanded genome: long-read sequencing of Trypanosoma cruzi.</title>
        <authorList>
            <person name="Berna L."/>
            <person name="Rodriguez M."/>
            <person name="Chiribao M.L."/>
            <person name="Parodi-Talice A."/>
            <person name="Pita S."/>
            <person name="Rijo G."/>
            <person name="Alvarez-Valin F."/>
            <person name="Robello C."/>
        </authorList>
    </citation>
    <scope>NUCLEOTIDE SEQUENCE [LARGE SCALE GENOMIC DNA]</scope>
    <source>
        <strain evidence="10 11">Dm28c</strain>
    </source>
</reference>
<feature type="transmembrane region" description="Helical" evidence="8">
    <location>
        <begin position="640"/>
        <end position="660"/>
    </location>
</feature>
<feature type="transmembrane region" description="Helical" evidence="8">
    <location>
        <begin position="216"/>
        <end position="237"/>
    </location>
</feature>
<gene>
    <name evidence="10" type="ORF">C4B63_14g58</name>
</gene>
<proteinExistence type="inferred from homology"/>
<evidence type="ECO:0000256" key="7">
    <source>
        <dbReference type="SAM" id="MobiDB-lite"/>
    </source>
</evidence>
<evidence type="ECO:0000259" key="9">
    <source>
        <dbReference type="PROSITE" id="PS50156"/>
    </source>
</evidence>
<keyword evidence="6 8" id="KW-0472">Membrane</keyword>